<reference evidence="13" key="2">
    <citation type="submission" date="2018-05" db="EMBL/GenBank/DDBJ databases">
        <title>Genome Sequencing of selected type strains of the family Eggerthellaceae.</title>
        <authorList>
            <person name="Danylec N."/>
            <person name="Stoll D.A."/>
            <person name="Doetsch A."/>
            <person name="Huch M."/>
        </authorList>
    </citation>
    <scope>NUCLEOTIDE SEQUENCE [LARGE SCALE GENOMIC DNA]</scope>
    <source>
        <strain evidence="13">DSM 22006</strain>
    </source>
</reference>
<keyword evidence="6 9" id="KW-0769">Symport</keyword>
<keyword evidence="8 9" id="KW-0472">Membrane</keyword>
<feature type="transmembrane region" description="Helical" evidence="9">
    <location>
        <begin position="356"/>
        <end position="380"/>
    </location>
</feature>
<feature type="transmembrane region" description="Helical" evidence="9">
    <location>
        <begin position="423"/>
        <end position="444"/>
    </location>
</feature>
<evidence type="ECO:0000256" key="1">
    <source>
        <dbReference type="ARBA" id="ARBA00004651"/>
    </source>
</evidence>
<feature type="transmembrane region" description="Helical" evidence="9">
    <location>
        <begin position="215"/>
        <end position="234"/>
    </location>
</feature>
<dbReference type="GO" id="GO:0005283">
    <property type="term" value="F:amino acid:sodium symporter activity"/>
    <property type="evidence" value="ECO:0007669"/>
    <property type="project" value="InterPro"/>
</dbReference>
<feature type="transmembrane region" description="Helical" evidence="9">
    <location>
        <begin position="16"/>
        <end position="36"/>
    </location>
</feature>
<gene>
    <name evidence="10" type="ORF">C1881_03995</name>
    <name evidence="11" type="ORF">DMP05_07060</name>
</gene>
<dbReference type="FunFam" id="1.20.1740.10:FF:000004">
    <property type="entry name" value="Sodium:alanine symporter family protein"/>
    <property type="match status" value="1"/>
</dbReference>
<dbReference type="Pfam" id="PF01235">
    <property type="entry name" value="Na_Ala_symp"/>
    <property type="match status" value="1"/>
</dbReference>
<keyword evidence="7 9" id="KW-1133">Transmembrane helix</keyword>
<comment type="subcellular location">
    <subcellularLocation>
        <location evidence="1 9">Cell membrane</location>
        <topology evidence="1 9">Multi-pass membrane protein</topology>
    </subcellularLocation>
</comment>
<feature type="transmembrane region" description="Helical" evidence="9">
    <location>
        <begin position="148"/>
        <end position="168"/>
    </location>
</feature>
<keyword evidence="4 9" id="KW-1003">Cell membrane</keyword>
<dbReference type="GO" id="GO:0005886">
    <property type="term" value="C:plasma membrane"/>
    <property type="evidence" value="ECO:0007669"/>
    <property type="project" value="UniProtKB-SubCell"/>
</dbReference>
<reference evidence="10 12" key="1">
    <citation type="journal article" date="2018" name="Elife">
        <title>Discovery and characterization of a prevalent human gut bacterial enzyme sufficient for the inactivation of a family of plant toxins.</title>
        <authorList>
            <person name="Koppel N."/>
            <person name="Bisanz J.E."/>
            <person name="Pandelia M.E."/>
            <person name="Turnbaugh P.J."/>
            <person name="Balskus E.P."/>
        </authorList>
    </citation>
    <scope>NUCLEOTIDE SEQUENCE [LARGE SCALE GENOMIC DNA]</scope>
    <source>
        <strain evidence="10 12">OB21 GAM31</strain>
    </source>
</reference>
<dbReference type="PANTHER" id="PTHR30330:SF1">
    <property type="entry name" value="AMINO-ACID CARRIER PROTEIN ALST"/>
    <property type="match status" value="1"/>
</dbReference>
<feature type="transmembrane region" description="Helical" evidence="9">
    <location>
        <begin position="188"/>
        <end position="208"/>
    </location>
</feature>
<dbReference type="InterPro" id="IPR001463">
    <property type="entry name" value="Na/Ala_symport"/>
</dbReference>
<dbReference type="EMBL" id="QIBZ01000012">
    <property type="protein sequence ID" value="RNM34051.1"/>
    <property type="molecule type" value="Genomic_DNA"/>
</dbReference>
<proteinExistence type="inferred from homology"/>
<dbReference type="EMBL" id="PPTO01000004">
    <property type="protein sequence ID" value="RDB59847.1"/>
    <property type="molecule type" value="Genomic_DNA"/>
</dbReference>
<comment type="caution">
    <text evidence="10">The sequence shown here is derived from an EMBL/GenBank/DDBJ whole genome shotgun (WGS) entry which is preliminary data.</text>
</comment>
<sequence length="505" mass="54410">MDINAFLIDVTGEIDGFMYTYILLALLVATGIWYTIRTKAVQIRYIKDMFTQLTEKKHVGGKHSISSFQALMVSTASRVGTGNIAGVATAIATGGPGAVFWMWLMAIVGAASAFVESTLAQIFKVRGEDGEFRGGPAYYIEQGLGKRWLGVVFAVLLILCFAFGFNGLQSFNATSSLTYYTGDGEMSTKAAIASGIVLAAMTAIVIFGGSKRISIITSVVVPVMALIYIAIAVWTTVSNIGELPAVFGLMFASAFDFQSIFGGFAGSVVMLGIKRGLYSNEAGMGSAPNAAATASVSHPVKQGLVQSLSVYIDTLLICTCSAMMVLVFYVQDPETATALNGMPLVQMAVNNSVGEWGIHVITFAIFAFAFSSLIGNYFYAESNLRFIKDDSPVLLTVFRIVCLVIIYFGAVNSFDLAWNLADIFMGFMAIVNLIAILLLGKWAIKALDDYTEQRNAGKDPVFVADKVEGLPKTQCWHIGEDDLKDVGEQPVKEYFADAMEAKPLE</sequence>
<dbReference type="Proteomes" id="UP000253975">
    <property type="component" value="Unassembled WGS sequence"/>
</dbReference>
<dbReference type="NCBIfam" id="TIGR00835">
    <property type="entry name" value="agcS"/>
    <property type="match status" value="1"/>
</dbReference>
<evidence type="ECO:0000256" key="2">
    <source>
        <dbReference type="ARBA" id="ARBA00009261"/>
    </source>
</evidence>
<feature type="transmembrane region" description="Helical" evidence="9">
    <location>
        <begin position="310"/>
        <end position="330"/>
    </location>
</feature>
<dbReference type="OrthoDB" id="9806926at2"/>
<comment type="similarity">
    <text evidence="2 9">Belongs to the alanine or glycine:cation symporter (AGCS) (TC 2.A.25) family.</text>
</comment>
<dbReference type="PRINTS" id="PR00175">
    <property type="entry name" value="NAALASMPORT"/>
</dbReference>
<keyword evidence="5 9" id="KW-0812">Transmembrane</keyword>
<evidence type="ECO:0000256" key="9">
    <source>
        <dbReference type="RuleBase" id="RU363064"/>
    </source>
</evidence>
<evidence type="ECO:0000313" key="11">
    <source>
        <dbReference type="EMBL" id="RNM34051.1"/>
    </source>
</evidence>
<keyword evidence="13" id="KW-1185">Reference proteome</keyword>
<evidence type="ECO:0000256" key="8">
    <source>
        <dbReference type="ARBA" id="ARBA00023136"/>
    </source>
</evidence>
<accession>A0A369LMF3</accession>
<dbReference type="PANTHER" id="PTHR30330">
    <property type="entry name" value="AGSS FAMILY TRANSPORTER, SODIUM-ALANINE"/>
    <property type="match status" value="1"/>
</dbReference>
<evidence type="ECO:0000256" key="7">
    <source>
        <dbReference type="ARBA" id="ARBA00022989"/>
    </source>
</evidence>
<evidence type="ECO:0000313" key="12">
    <source>
        <dbReference type="Proteomes" id="UP000253975"/>
    </source>
</evidence>
<protein>
    <submittedName>
        <fullName evidence="10">Amino acid carrier protein</fullName>
    </submittedName>
</protein>
<evidence type="ECO:0000313" key="13">
    <source>
        <dbReference type="Proteomes" id="UP000271472"/>
    </source>
</evidence>
<dbReference type="Gene3D" id="1.20.1740.10">
    <property type="entry name" value="Amino acid/polyamine transporter I"/>
    <property type="match status" value="1"/>
</dbReference>
<dbReference type="AlphaFoldDB" id="A0A369LMF3"/>
<evidence type="ECO:0000313" key="10">
    <source>
        <dbReference type="EMBL" id="RDB59847.1"/>
    </source>
</evidence>
<dbReference type="PROSITE" id="PS00873">
    <property type="entry name" value="NA_ALANINE_SYMP"/>
    <property type="match status" value="1"/>
</dbReference>
<evidence type="ECO:0000256" key="4">
    <source>
        <dbReference type="ARBA" id="ARBA00022475"/>
    </source>
</evidence>
<evidence type="ECO:0000256" key="6">
    <source>
        <dbReference type="ARBA" id="ARBA00022847"/>
    </source>
</evidence>
<organism evidence="10 12">
    <name type="scientific">Slackia isoflavoniconvertens</name>
    <dbReference type="NCBI Taxonomy" id="572010"/>
    <lineage>
        <taxon>Bacteria</taxon>
        <taxon>Bacillati</taxon>
        <taxon>Actinomycetota</taxon>
        <taxon>Coriobacteriia</taxon>
        <taxon>Eggerthellales</taxon>
        <taxon>Eggerthellaceae</taxon>
        <taxon>Slackia</taxon>
    </lineage>
</organism>
<dbReference type="Proteomes" id="UP000271472">
    <property type="component" value="Unassembled WGS sequence"/>
</dbReference>
<feature type="transmembrane region" description="Helical" evidence="9">
    <location>
        <begin position="392"/>
        <end position="411"/>
    </location>
</feature>
<name>A0A369LMF3_9ACTN</name>
<reference evidence="11" key="3">
    <citation type="journal article" date="2019" name="Microbiol. Resour. Announc.">
        <title>Draft Genome Sequences of Type Strains of Gordonibacter faecihominis, Paraeggerthella hongkongensis, Parvibacter caecicola,Slackia equolifaciens, Slackia faecicanis, and Slackia isoflavoniconvertens.</title>
        <authorList>
            <person name="Danylec N."/>
            <person name="Stoll D.A."/>
            <person name="Dotsch A."/>
            <person name="Huch M."/>
        </authorList>
    </citation>
    <scope>NUCLEOTIDE SEQUENCE</scope>
    <source>
        <strain evidence="11">DSM 22006</strain>
    </source>
</reference>
<keyword evidence="3 9" id="KW-0813">Transport</keyword>
<evidence type="ECO:0000256" key="3">
    <source>
        <dbReference type="ARBA" id="ARBA00022448"/>
    </source>
</evidence>
<evidence type="ECO:0000256" key="5">
    <source>
        <dbReference type="ARBA" id="ARBA00022692"/>
    </source>
</evidence>
<feature type="transmembrane region" description="Helical" evidence="9">
    <location>
        <begin position="246"/>
        <end position="271"/>
    </location>
</feature>